<dbReference type="AlphaFoldDB" id="A0AAC9ZCQ7"/>
<proteinExistence type="inferred from homology"/>
<comment type="similarity">
    <text evidence="1">Belongs to the LysR transcriptional regulatory family.</text>
</comment>
<dbReference type="Proteomes" id="UP000217545">
    <property type="component" value="Plasmid pP63_b"/>
</dbReference>
<dbReference type="Gene3D" id="3.40.190.290">
    <property type="match status" value="1"/>
</dbReference>
<evidence type="ECO:0000256" key="2">
    <source>
        <dbReference type="ARBA" id="ARBA00023015"/>
    </source>
</evidence>
<geneLocation type="plasmid" evidence="7">
    <name>pp63_b</name>
</geneLocation>
<evidence type="ECO:0000256" key="1">
    <source>
        <dbReference type="ARBA" id="ARBA00009437"/>
    </source>
</evidence>
<dbReference type="RefSeq" id="WP_024099468.1">
    <property type="nucleotide sequence ID" value="NZ_CP010591.1"/>
</dbReference>
<dbReference type="PROSITE" id="PS50931">
    <property type="entry name" value="HTH_LYSR"/>
    <property type="match status" value="1"/>
</dbReference>
<feature type="domain" description="HTH lysR-type" evidence="5">
    <location>
        <begin position="8"/>
        <end position="65"/>
    </location>
</feature>
<dbReference type="InterPro" id="IPR036390">
    <property type="entry name" value="WH_DNA-bd_sf"/>
</dbReference>
<accession>A0AAC9ZCQ7</accession>
<dbReference type="PANTHER" id="PTHR30126">
    <property type="entry name" value="HTH-TYPE TRANSCRIPTIONAL REGULATOR"/>
    <property type="match status" value="1"/>
</dbReference>
<keyword evidence="2" id="KW-0805">Transcription regulation</keyword>
<keyword evidence="4" id="KW-0804">Transcription</keyword>
<reference evidence="6 7" key="1">
    <citation type="journal article" date="2017" name="Front. Microbiol.">
        <title>Phaeobacter piscinae sp. nov., a species of the Roseobacter group and potential aquaculture probiont.</title>
        <authorList>
            <person name="Sonnenschein E.C."/>
            <person name="Phippen C.B.W."/>
            <person name="Nielsen K.F."/>
            <person name="Mateiu R.V."/>
            <person name="Melchiorsen J."/>
            <person name="Gram L."/>
            <person name="Overmann J."/>
            <person name="Freese H.M."/>
        </authorList>
    </citation>
    <scope>NUCLEOTIDE SEQUENCE [LARGE SCALE GENOMIC DNA]</scope>
    <source>
        <strain evidence="6 7">P63</strain>
    </source>
</reference>
<evidence type="ECO:0000256" key="4">
    <source>
        <dbReference type="ARBA" id="ARBA00023163"/>
    </source>
</evidence>
<dbReference type="FunFam" id="1.10.10.10:FF:000001">
    <property type="entry name" value="LysR family transcriptional regulator"/>
    <property type="match status" value="1"/>
</dbReference>
<dbReference type="PANTHER" id="PTHR30126:SF40">
    <property type="entry name" value="HTH-TYPE TRANSCRIPTIONAL REGULATOR GLTR"/>
    <property type="match status" value="1"/>
</dbReference>
<evidence type="ECO:0000259" key="5">
    <source>
        <dbReference type="PROSITE" id="PS50931"/>
    </source>
</evidence>
<gene>
    <name evidence="6" type="ORF">PhaeoP63_03988</name>
</gene>
<name>A0AAC9ZCQ7_9RHOB</name>
<dbReference type="EMBL" id="CP010786">
    <property type="protein sequence ID" value="ATF08020.1"/>
    <property type="molecule type" value="Genomic_DNA"/>
</dbReference>
<dbReference type="Gene3D" id="1.10.10.10">
    <property type="entry name" value="Winged helix-like DNA-binding domain superfamily/Winged helix DNA-binding domain"/>
    <property type="match status" value="1"/>
</dbReference>
<keyword evidence="6" id="KW-0614">Plasmid</keyword>
<dbReference type="InterPro" id="IPR036388">
    <property type="entry name" value="WH-like_DNA-bd_sf"/>
</dbReference>
<dbReference type="GeneID" id="31848468"/>
<evidence type="ECO:0000313" key="6">
    <source>
        <dbReference type="EMBL" id="ATF08020.1"/>
    </source>
</evidence>
<dbReference type="GO" id="GO:0000976">
    <property type="term" value="F:transcription cis-regulatory region binding"/>
    <property type="evidence" value="ECO:0007669"/>
    <property type="project" value="TreeGrafter"/>
</dbReference>
<dbReference type="GO" id="GO:0003700">
    <property type="term" value="F:DNA-binding transcription factor activity"/>
    <property type="evidence" value="ECO:0007669"/>
    <property type="project" value="InterPro"/>
</dbReference>
<evidence type="ECO:0000256" key="3">
    <source>
        <dbReference type="ARBA" id="ARBA00023125"/>
    </source>
</evidence>
<dbReference type="SUPFAM" id="SSF53850">
    <property type="entry name" value="Periplasmic binding protein-like II"/>
    <property type="match status" value="1"/>
</dbReference>
<dbReference type="Pfam" id="PF00126">
    <property type="entry name" value="HTH_1"/>
    <property type="match status" value="1"/>
</dbReference>
<sequence>MRSLISQITLHKLEVFCHVAELGSVSRAAEKCSIAQPVVTTHVKSLAQKIGVPLTKKNGRQITLTEDGERIYAWAKEIISQTRELEDELRDRKAGTTGSASIAASMTLGSYILPSIVSRFKDGHVHSDISVQIANPKMASELVQRGECDFGFTIFDRVRGISSLEVIPLYSEKLILAAARDSAIVGSEITPESLSDLPFITARANTARRDLEDYALMTHGIVRSNIVLEFGHGEAIKQSVRAGSGIAFLFESSVKDELLSGVLREVRTPGMALAFPIYFVRRKDKKMTAFQHKLANFICAEIGSLNQLS</sequence>
<protein>
    <submittedName>
        <fullName evidence="6">Transcriptional regulator, LysR family</fullName>
    </submittedName>
</protein>
<dbReference type="InterPro" id="IPR000847">
    <property type="entry name" value="LysR_HTH_N"/>
</dbReference>
<dbReference type="Pfam" id="PF03466">
    <property type="entry name" value="LysR_substrate"/>
    <property type="match status" value="1"/>
</dbReference>
<keyword evidence="3" id="KW-0238">DNA-binding</keyword>
<evidence type="ECO:0000313" key="7">
    <source>
        <dbReference type="Proteomes" id="UP000217545"/>
    </source>
</evidence>
<dbReference type="InterPro" id="IPR005119">
    <property type="entry name" value="LysR_subst-bd"/>
</dbReference>
<organism evidence="6 7">
    <name type="scientific">Phaeobacter gallaeciensis</name>
    <dbReference type="NCBI Taxonomy" id="60890"/>
    <lineage>
        <taxon>Bacteria</taxon>
        <taxon>Pseudomonadati</taxon>
        <taxon>Pseudomonadota</taxon>
        <taxon>Alphaproteobacteria</taxon>
        <taxon>Rhodobacterales</taxon>
        <taxon>Roseobacteraceae</taxon>
        <taxon>Phaeobacter</taxon>
    </lineage>
</organism>
<dbReference type="SUPFAM" id="SSF46785">
    <property type="entry name" value="Winged helix' DNA-binding domain"/>
    <property type="match status" value="1"/>
</dbReference>